<dbReference type="Proteomes" id="UP000003150">
    <property type="component" value="Unassembled WGS sequence"/>
</dbReference>
<accession>D4TVT4</accession>
<feature type="compositionally biased region" description="Pro residues" evidence="1">
    <location>
        <begin position="11"/>
        <end position="22"/>
    </location>
</feature>
<dbReference type="AlphaFoldDB" id="D4TVT4"/>
<evidence type="ECO:0000313" key="2">
    <source>
        <dbReference type="EMBL" id="EFF80994.1"/>
    </source>
</evidence>
<protein>
    <submittedName>
        <fullName evidence="2">Uncharacterized protein</fullName>
    </submittedName>
</protein>
<comment type="caution">
    <text evidence="2">The sequence shown here is derived from an EMBL/GenBank/DDBJ whole genome shotgun (WGS) entry which is preliminary data.</text>
</comment>
<organism evidence="2 3">
    <name type="scientific">Schaalia odontolytica F0309</name>
    <dbReference type="NCBI Taxonomy" id="649742"/>
    <lineage>
        <taxon>Bacteria</taxon>
        <taxon>Bacillati</taxon>
        <taxon>Actinomycetota</taxon>
        <taxon>Actinomycetes</taxon>
        <taxon>Actinomycetales</taxon>
        <taxon>Actinomycetaceae</taxon>
        <taxon>Schaalia</taxon>
    </lineage>
</organism>
<dbReference type="EMBL" id="ACYT02000003">
    <property type="protein sequence ID" value="EFF80994.1"/>
    <property type="molecule type" value="Genomic_DNA"/>
</dbReference>
<sequence length="51" mass="5225">MGVLSPRARPGSPPRGAPPPGSGPGLADEERCTRTQRRDTPTQGVSGGDLQ</sequence>
<evidence type="ECO:0000313" key="3">
    <source>
        <dbReference type="Proteomes" id="UP000003150"/>
    </source>
</evidence>
<feature type="compositionally biased region" description="Basic and acidic residues" evidence="1">
    <location>
        <begin position="28"/>
        <end position="40"/>
    </location>
</feature>
<gene>
    <name evidence="2" type="ORF">HMPREF0970_00074</name>
</gene>
<feature type="compositionally biased region" description="Low complexity" evidence="1">
    <location>
        <begin position="1"/>
        <end position="10"/>
    </location>
</feature>
<dbReference type="HOGENOM" id="CLU_3094691_0_0_11"/>
<evidence type="ECO:0000256" key="1">
    <source>
        <dbReference type="SAM" id="MobiDB-lite"/>
    </source>
</evidence>
<proteinExistence type="predicted"/>
<name>D4TVT4_9ACTO</name>
<feature type="region of interest" description="Disordered" evidence="1">
    <location>
        <begin position="1"/>
        <end position="51"/>
    </location>
</feature>
<reference evidence="2 3" key="1">
    <citation type="submission" date="2009-10" db="EMBL/GenBank/DDBJ databases">
        <authorList>
            <person name="Weinstock G."/>
            <person name="Sodergren E."/>
            <person name="Clifton S."/>
            <person name="Fulton L."/>
            <person name="Fulton B."/>
            <person name="Courtney L."/>
            <person name="Fronick C."/>
            <person name="Harrison M."/>
            <person name="Strong C."/>
            <person name="Farmer C."/>
            <person name="Delahaunty K."/>
            <person name="Markovic C."/>
            <person name="Hall O."/>
            <person name="Minx P."/>
            <person name="Tomlinson C."/>
            <person name="Mitreva M."/>
            <person name="Nelson J."/>
            <person name="Hou S."/>
            <person name="Wollam A."/>
            <person name="Pepin K.H."/>
            <person name="Johnson M."/>
            <person name="Bhonagiri V."/>
            <person name="Nash W.E."/>
            <person name="Warren W."/>
            <person name="Chinwalla A."/>
            <person name="Mardis E.R."/>
            <person name="Wilson R.K."/>
        </authorList>
    </citation>
    <scope>NUCLEOTIDE SEQUENCE [LARGE SCALE GENOMIC DNA]</scope>
    <source>
        <strain evidence="2 3">F0309</strain>
    </source>
</reference>